<dbReference type="GO" id="GO:0006396">
    <property type="term" value="P:RNA processing"/>
    <property type="evidence" value="ECO:0007669"/>
    <property type="project" value="InterPro"/>
</dbReference>
<name>A0AAV8TC30_9ROSI</name>
<dbReference type="PANTHER" id="PTHR26312:SF217">
    <property type="entry name" value="N-ACETYLGLUCOSAMINE TRANSFERASE, OGT PROTEIN, PUTATIVE-RELATED"/>
    <property type="match status" value="1"/>
</dbReference>
<proteinExistence type="predicted"/>
<sequence>MLARSKSRPLAGTLFSPFSDKPAGEYDAYHNIHYTKHHLTVHGLHHLKLTPLPCCSSSPVSELHQENSSSFDLQGFRRAFSDSSLERLDISHCLKEEFHASTIPRKLAYRHQRTEMLHTAPSFSVFNTADGDEEEELEVDVEQGKEDLKRTVTVGDNIEAIGSGEFSFGKKGMGLIEEEGEEETETDFNEIGYLSIEEGKEPVSPPMYLATGLGIEGIDLAGLIGGSGGGGHVDLTLTNFDDGGDIEQYYKRMVDEYPCHPLFLSNYAQLLQSKGDLHGAEEFYHRATLADPQDGLIRSKYARLVWELHHDQDRALSNYELSVETAPQDSNVLAAYASFLWELDVDRKNNTSEPEEIQEEIPNKLNNSDTDGGFGAPKAPLGLRIDVGDPTASDADKPINVEEYYDRMIKENPCSSLVLANYAKFLCQSKGDIVGAEEYYSRAVLADPKDGEIMSQYAQFLWEFHGDRRKALHYLERAVEATPEDSYVLAAYASFLWETEENDANGVNLDHCQLHIHHEGSVTTDNA</sequence>
<reference evidence="1 2" key="1">
    <citation type="submission" date="2021-09" db="EMBL/GenBank/DDBJ databases">
        <title>Genomic insights and catalytic innovation underlie evolution of tropane alkaloids biosynthesis.</title>
        <authorList>
            <person name="Wang Y.-J."/>
            <person name="Tian T."/>
            <person name="Huang J.-P."/>
            <person name="Huang S.-X."/>
        </authorList>
    </citation>
    <scope>NUCLEOTIDE SEQUENCE [LARGE SCALE GENOMIC DNA]</scope>
    <source>
        <strain evidence="1">KIB-2018</strain>
        <tissue evidence="1">Leaf</tissue>
    </source>
</reference>
<keyword evidence="2" id="KW-1185">Reference proteome</keyword>
<accession>A0AAV8TC30</accession>
<dbReference type="Gene3D" id="1.25.40.10">
    <property type="entry name" value="Tetratricopeptide repeat domain"/>
    <property type="match status" value="2"/>
</dbReference>
<evidence type="ECO:0000313" key="2">
    <source>
        <dbReference type="Proteomes" id="UP001159364"/>
    </source>
</evidence>
<organism evidence="1 2">
    <name type="scientific">Erythroxylum novogranatense</name>
    <dbReference type="NCBI Taxonomy" id="1862640"/>
    <lineage>
        <taxon>Eukaryota</taxon>
        <taxon>Viridiplantae</taxon>
        <taxon>Streptophyta</taxon>
        <taxon>Embryophyta</taxon>
        <taxon>Tracheophyta</taxon>
        <taxon>Spermatophyta</taxon>
        <taxon>Magnoliopsida</taxon>
        <taxon>eudicotyledons</taxon>
        <taxon>Gunneridae</taxon>
        <taxon>Pentapetalae</taxon>
        <taxon>rosids</taxon>
        <taxon>fabids</taxon>
        <taxon>Malpighiales</taxon>
        <taxon>Erythroxylaceae</taxon>
        <taxon>Erythroxylum</taxon>
    </lineage>
</organism>
<dbReference type="InterPro" id="IPR003107">
    <property type="entry name" value="HAT"/>
</dbReference>
<gene>
    <name evidence="1" type="ORF">K2173_003651</name>
</gene>
<dbReference type="Pfam" id="PF14559">
    <property type="entry name" value="TPR_19"/>
    <property type="match status" value="1"/>
</dbReference>
<dbReference type="InterPro" id="IPR011990">
    <property type="entry name" value="TPR-like_helical_dom_sf"/>
</dbReference>
<dbReference type="SMART" id="SM00386">
    <property type="entry name" value="HAT"/>
    <property type="match status" value="4"/>
</dbReference>
<dbReference type="EMBL" id="JAIWQS010000005">
    <property type="protein sequence ID" value="KAJ8763869.1"/>
    <property type="molecule type" value="Genomic_DNA"/>
</dbReference>
<protein>
    <submittedName>
        <fullName evidence="1">Uncharacterized protein</fullName>
    </submittedName>
</protein>
<dbReference type="AlphaFoldDB" id="A0AAV8TC30"/>
<dbReference type="Proteomes" id="UP001159364">
    <property type="component" value="Linkage Group LG05"/>
</dbReference>
<comment type="caution">
    <text evidence="1">The sequence shown here is derived from an EMBL/GenBank/DDBJ whole genome shotgun (WGS) entry which is preliminary data.</text>
</comment>
<dbReference type="SUPFAM" id="SSF48452">
    <property type="entry name" value="TPR-like"/>
    <property type="match status" value="1"/>
</dbReference>
<evidence type="ECO:0000313" key="1">
    <source>
        <dbReference type="EMBL" id="KAJ8763869.1"/>
    </source>
</evidence>
<dbReference type="PANTHER" id="PTHR26312">
    <property type="entry name" value="TETRATRICOPEPTIDE REPEAT PROTEIN 5"/>
    <property type="match status" value="1"/>
</dbReference>